<sequence length="230" mass="25053">MPVARWALSWLIALAIVTLRVTCRVRVYNDPRPKLRDAGIPYTYSVLHAHQVAVVINREPGTAAMVSQSKDGQLLIPAFRLMRVKPKCGSSGADGKGGRAALRGLAENLRAGKPAIIAVDGPRGPRGRVNKGVAVLAKQTGCAVINVVGVPTSRWTIRGAWDRFQVPKPFSTVHGYFGEPLFYQLGESVDDFRQRIEDQLNALEAEHDPQEAAEAGAATAKRIERKRRAA</sequence>
<proteinExistence type="predicted"/>
<dbReference type="Pfam" id="PF04028">
    <property type="entry name" value="DUF374"/>
    <property type="match status" value="1"/>
</dbReference>
<evidence type="ECO:0000313" key="4">
    <source>
        <dbReference type="Proteomes" id="UP000316714"/>
    </source>
</evidence>
<gene>
    <name evidence="3" type="ORF">KOR34_47590</name>
</gene>
<name>A0A5C5UUZ0_9BACT</name>
<protein>
    <recommendedName>
        <fullName evidence="2">DUF374 domain-containing protein</fullName>
    </recommendedName>
</protein>
<dbReference type="RefSeq" id="WP_146568572.1">
    <property type="nucleotide sequence ID" value="NZ_SIHJ01000005.1"/>
</dbReference>
<evidence type="ECO:0000256" key="1">
    <source>
        <dbReference type="SAM" id="MobiDB-lite"/>
    </source>
</evidence>
<evidence type="ECO:0000313" key="3">
    <source>
        <dbReference type="EMBL" id="TWT30201.1"/>
    </source>
</evidence>
<organism evidence="3 4">
    <name type="scientific">Posidoniimonas corsicana</name>
    <dbReference type="NCBI Taxonomy" id="1938618"/>
    <lineage>
        <taxon>Bacteria</taxon>
        <taxon>Pseudomonadati</taxon>
        <taxon>Planctomycetota</taxon>
        <taxon>Planctomycetia</taxon>
        <taxon>Pirellulales</taxon>
        <taxon>Lacipirellulaceae</taxon>
        <taxon>Posidoniimonas</taxon>
    </lineage>
</organism>
<keyword evidence="4" id="KW-1185">Reference proteome</keyword>
<dbReference type="Proteomes" id="UP000316714">
    <property type="component" value="Unassembled WGS sequence"/>
</dbReference>
<accession>A0A5C5UUZ0</accession>
<feature type="domain" description="DUF374" evidence="2">
    <location>
        <begin position="57"/>
        <end position="126"/>
    </location>
</feature>
<dbReference type="InterPro" id="IPR007172">
    <property type="entry name" value="DUF374"/>
</dbReference>
<dbReference type="EMBL" id="SIHJ01000005">
    <property type="protein sequence ID" value="TWT30201.1"/>
    <property type="molecule type" value="Genomic_DNA"/>
</dbReference>
<dbReference type="AlphaFoldDB" id="A0A5C5UUZ0"/>
<feature type="region of interest" description="Disordered" evidence="1">
    <location>
        <begin position="203"/>
        <end position="230"/>
    </location>
</feature>
<comment type="caution">
    <text evidence="3">The sequence shown here is derived from an EMBL/GenBank/DDBJ whole genome shotgun (WGS) entry which is preliminary data.</text>
</comment>
<dbReference type="OrthoDB" id="9810508at2"/>
<evidence type="ECO:0000259" key="2">
    <source>
        <dbReference type="Pfam" id="PF04028"/>
    </source>
</evidence>
<reference evidence="3 4" key="1">
    <citation type="submission" date="2019-02" db="EMBL/GenBank/DDBJ databases">
        <title>Deep-cultivation of Planctomycetes and their phenomic and genomic characterization uncovers novel biology.</title>
        <authorList>
            <person name="Wiegand S."/>
            <person name="Jogler M."/>
            <person name="Boedeker C."/>
            <person name="Pinto D."/>
            <person name="Vollmers J."/>
            <person name="Rivas-Marin E."/>
            <person name="Kohn T."/>
            <person name="Peeters S.H."/>
            <person name="Heuer A."/>
            <person name="Rast P."/>
            <person name="Oberbeckmann S."/>
            <person name="Bunk B."/>
            <person name="Jeske O."/>
            <person name="Meyerdierks A."/>
            <person name="Storesund J.E."/>
            <person name="Kallscheuer N."/>
            <person name="Luecker S."/>
            <person name="Lage O.M."/>
            <person name="Pohl T."/>
            <person name="Merkel B.J."/>
            <person name="Hornburger P."/>
            <person name="Mueller R.-W."/>
            <person name="Bruemmer F."/>
            <person name="Labrenz M."/>
            <person name="Spormann A.M."/>
            <person name="Op Den Camp H."/>
            <person name="Overmann J."/>
            <person name="Amann R."/>
            <person name="Jetten M.S.M."/>
            <person name="Mascher T."/>
            <person name="Medema M.H."/>
            <person name="Devos D.P."/>
            <person name="Kaster A.-K."/>
            <person name="Ovreas L."/>
            <person name="Rohde M."/>
            <person name="Galperin M.Y."/>
            <person name="Jogler C."/>
        </authorList>
    </citation>
    <scope>NUCLEOTIDE SEQUENCE [LARGE SCALE GENOMIC DNA]</scope>
    <source>
        <strain evidence="3 4">KOR34</strain>
    </source>
</reference>